<feature type="region of interest" description="Disordered" evidence="1">
    <location>
        <begin position="244"/>
        <end position="277"/>
    </location>
</feature>
<evidence type="ECO:0000313" key="3">
    <source>
        <dbReference type="Proteomes" id="UP000055590"/>
    </source>
</evidence>
<proteinExistence type="predicted"/>
<dbReference type="AlphaFoldDB" id="A0A0K1PGS8"/>
<reference evidence="2 3" key="1">
    <citation type="submission" date="2015-08" db="EMBL/GenBank/DDBJ databases">
        <authorList>
            <person name="Babu N.S."/>
            <person name="Beckwith C.J."/>
            <person name="Beseler K.G."/>
            <person name="Brison A."/>
            <person name="Carone J.V."/>
            <person name="Caskin T.P."/>
            <person name="Diamond M."/>
            <person name="Durham M.E."/>
            <person name="Foxe J.M."/>
            <person name="Go M."/>
            <person name="Henderson B.A."/>
            <person name="Jones I.B."/>
            <person name="McGettigan J.A."/>
            <person name="Micheletti S.J."/>
            <person name="Nasrallah M.E."/>
            <person name="Ortiz D."/>
            <person name="Piller C.R."/>
            <person name="Privatt S.R."/>
            <person name="Schneider S.L."/>
            <person name="Sharp S."/>
            <person name="Smith T.C."/>
            <person name="Stanton J.D."/>
            <person name="Ullery H.E."/>
            <person name="Wilson R.J."/>
            <person name="Serrano M.G."/>
            <person name="Buck G."/>
            <person name="Lee V."/>
            <person name="Wang Y."/>
            <person name="Carvalho R."/>
            <person name="Voegtly L."/>
            <person name="Shi R."/>
            <person name="Duckworth R."/>
            <person name="Johnson A."/>
            <person name="Loviza R."/>
            <person name="Walstead R."/>
            <person name="Shah Z."/>
            <person name="Kiflezghi M."/>
            <person name="Wade K."/>
            <person name="Ball S.L."/>
            <person name="Bradley K.W."/>
            <person name="Asai D.J."/>
            <person name="Bowman C.A."/>
            <person name="Russell D.A."/>
            <person name="Pope W.H."/>
            <person name="Jacobs-Sera D."/>
            <person name="Hendrix R.W."/>
            <person name="Hatfull G.F."/>
        </authorList>
    </citation>
    <scope>NUCLEOTIDE SEQUENCE [LARGE SCALE GENOMIC DNA]</scope>
    <source>
        <strain evidence="2 3">DSM 27710</strain>
    </source>
</reference>
<dbReference type="GO" id="GO:0004386">
    <property type="term" value="F:helicase activity"/>
    <property type="evidence" value="ECO:0007669"/>
    <property type="project" value="UniProtKB-KW"/>
</dbReference>
<sequence length="350" mass="38613">MGTDLRWVDRVSSDGSWTANLFEFYTRAVLKLYEGLKVPFALEGGQFRVDETPAHKAVREALVNTLIHADYEGRSGIRVLRDPAGFEFINPGLLLVTPDQVWKGGVSEPRNPLVQRLFGFLQLGEREGSGGPAILRAWSEQHWRTPELVEDVENSELHLKLRLVSLLPEASIDAVRAAVGAAFEAQDELGRVALVTAHAENGVMHARIAGLTTAHPRDITIKLQELVRKGLLVASGPARTRRYALPVGTVESSEESSQGSEETSEESSAGTEETRGWRAMSDQLDAVVVFCTPAWRTLPEIATELGRQPSTVRTMYLRPLLGRGALVRKYPDNPRHPHQAYRAANANEPT</sequence>
<gene>
    <name evidence="2" type="ORF">AKJ08_3120</name>
</gene>
<accession>A0A0K1PGS8</accession>
<organism evidence="2 3">
    <name type="scientific">Vulgatibacter incomptus</name>
    <dbReference type="NCBI Taxonomy" id="1391653"/>
    <lineage>
        <taxon>Bacteria</taxon>
        <taxon>Pseudomonadati</taxon>
        <taxon>Myxococcota</taxon>
        <taxon>Myxococcia</taxon>
        <taxon>Myxococcales</taxon>
        <taxon>Cystobacterineae</taxon>
        <taxon>Vulgatibacteraceae</taxon>
        <taxon>Vulgatibacter</taxon>
    </lineage>
</organism>
<evidence type="ECO:0000313" key="2">
    <source>
        <dbReference type="EMBL" id="AKU92733.1"/>
    </source>
</evidence>
<keyword evidence="2" id="KW-0378">Hydrolase</keyword>
<keyword evidence="2" id="KW-0067">ATP-binding</keyword>
<feature type="region of interest" description="Disordered" evidence="1">
    <location>
        <begin position="331"/>
        <end position="350"/>
    </location>
</feature>
<name>A0A0K1PGS8_9BACT</name>
<dbReference type="Proteomes" id="UP000055590">
    <property type="component" value="Chromosome"/>
</dbReference>
<evidence type="ECO:0000256" key="1">
    <source>
        <dbReference type="SAM" id="MobiDB-lite"/>
    </source>
</evidence>
<dbReference type="KEGG" id="vin:AKJ08_3120"/>
<dbReference type="PANTHER" id="PTHR30595">
    <property type="entry name" value="GLPR-RELATED TRANSCRIPTIONAL REPRESSOR"/>
    <property type="match status" value="1"/>
</dbReference>
<keyword evidence="2" id="KW-0347">Helicase</keyword>
<keyword evidence="3" id="KW-1185">Reference proteome</keyword>
<protein>
    <submittedName>
        <fullName evidence="2">ATP-dependent DNA helicase recG</fullName>
    </submittedName>
</protein>
<dbReference type="PANTHER" id="PTHR30595:SF6">
    <property type="entry name" value="SCHLAFEN ALBA-2 DOMAIN-CONTAINING PROTEIN"/>
    <property type="match status" value="1"/>
</dbReference>
<dbReference type="STRING" id="1391653.AKJ08_3120"/>
<dbReference type="InterPro" id="IPR038475">
    <property type="entry name" value="RecG_C_sf"/>
</dbReference>
<keyword evidence="2" id="KW-0547">Nucleotide-binding</keyword>
<feature type="compositionally biased region" description="Low complexity" evidence="1">
    <location>
        <begin position="248"/>
        <end position="271"/>
    </location>
</feature>
<dbReference type="Pfam" id="PF13749">
    <property type="entry name" value="HATPase_c_4"/>
    <property type="match status" value="1"/>
</dbReference>
<dbReference type="Gene3D" id="3.30.565.60">
    <property type="match status" value="1"/>
</dbReference>
<dbReference type="EMBL" id="CP012332">
    <property type="protein sequence ID" value="AKU92733.1"/>
    <property type="molecule type" value="Genomic_DNA"/>
</dbReference>